<reference evidence="1" key="1">
    <citation type="submission" date="2025-08" db="UniProtKB">
        <authorList>
            <consortium name="Ensembl"/>
        </authorList>
    </citation>
    <scope>IDENTIFICATION</scope>
</reference>
<proteinExistence type="predicted"/>
<dbReference type="Gene3D" id="3.30.200.20">
    <property type="entry name" value="Phosphorylase Kinase, domain 1"/>
    <property type="match status" value="1"/>
</dbReference>
<dbReference type="AlphaFoldDB" id="A0A8C9UVE4"/>
<evidence type="ECO:0000313" key="2">
    <source>
        <dbReference type="Proteomes" id="UP000694422"/>
    </source>
</evidence>
<reference evidence="1" key="2">
    <citation type="submission" date="2025-09" db="UniProtKB">
        <authorList>
            <consortium name="Ensembl"/>
        </authorList>
    </citation>
    <scope>IDENTIFICATION</scope>
</reference>
<evidence type="ECO:0000313" key="1">
    <source>
        <dbReference type="Ensembl" id="ENSSDAP00000025261.1"/>
    </source>
</evidence>
<dbReference type="Proteomes" id="UP000694422">
    <property type="component" value="Unplaced"/>
</dbReference>
<dbReference type="Ensembl" id="ENSSDAT00000028889.1">
    <property type="protein sequence ID" value="ENSSDAP00000025261.1"/>
    <property type="gene ID" value="ENSSDAG00000022967.1"/>
</dbReference>
<accession>A0A8C9UVE4</accession>
<sequence length="55" mass="6372">MPPRRNEKYKLHVTLPDGNVLASLKGKQWLWGKMISNGGFELIYLLPLFLFPEIT</sequence>
<protein>
    <submittedName>
        <fullName evidence="1">Uncharacterized protein</fullName>
    </submittedName>
</protein>
<organism evidence="1 2">
    <name type="scientific">Spermophilus dauricus</name>
    <name type="common">Daurian ground squirrel</name>
    <dbReference type="NCBI Taxonomy" id="99837"/>
    <lineage>
        <taxon>Eukaryota</taxon>
        <taxon>Metazoa</taxon>
        <taxon>Chordata</taxon>
        <taxon>Craniata</taxon>
        <taxon>Vertebrata</taxon>
        <taxon>Euteleostomi</taxon>
        <taxon>Mammalia</taxon>
        <taxon>Eutheria</taxon>
        <taxon>Euarchontoglires</taxon>
        <taxon>Glires</taxon>
        <taxon>Rodentia</taxon>
        <taxon>Sciuromorpha</taxon>
        <taxon>Sciuridae</taxon>
        <taxon>Xerinae</taxon>
        <taxon>Marmotini</taxon>
        <taxon>Spermophilus</taxon>
    </lineage>
</organism>
<keyword evidence="2" id="KW-1185">Reference proteome</keyword>
<name>A0A8C9UVE4_SPEDA</name>